<dbReference type="PROSITE" id="PS00041">
    <property type="entry name" value="HTH_ARAC_FAMILY_1"/>
    <property type="match status" value="1"/>
</dbReference>
<evidence type="ECO:0000256" key="1">
    <source>
        <dbReference type="ARBA" id="ARBA00022491"/>
    </source>
</evidence>
<evidence type="ECO:0000256" key="2">
    <source>
        <dbReference type="ARBA" id="ARBA00023015"/>
    </source>
</evidence>
<dbReference type="InterPro" id="IPR014710">
    <property type="entry name" value="RmlC-like_jellyroll"/>
</dbReference>
<protein>
    <submittedName>
        <fullName evidence="6">Helix-turn-helix transcriptional regulator</fullName>
    </submittedName>
</protein>
<dbReference type="RefSeq" id="WP_255944146.1">
    <property type="nucleotide sequence ID" value="NZ_CP050468.1"/>
</dbReference>
<dbReference type="PRINTS" id="PR00032">
    <property type="entry name" value="HTHARAC"/>
</dbReference>
<dbReference type="InterPro" id="IPR020449">
    <property type="entry name" value="Tscrpt_reg_AraC-type_HTH"/>
</dbReference>
<feature type="domain" description="HTH araC/xylS-type" evidence="5">
    <location>
        <begin position="154"/>
        <end position="254"/>
    </location>
</feature>
<proteinExistence type="predicted"/>
<reference evidence="6" key="1">
    <citation type="submission" date="2020-03" db="EMBL/GenBank/DDBJ databases">
        <title>Five strains of Vibrio campbellii isolated from Mariana Trench.</title>
        <authorList>
            <person name="Liang J."/>
            <person name="Zhang X.-H."/>
        </authorList>
    </citation>
    <scope>NUCLEOTIDE SEQUENCE</scope>
    <source>
        <strain evidence="6">LJC014</strain>
    </source>
</reference>
<dbReference type="Gene3D" id="2.60.120.10">
    <property type="entry name" value="Jelly Rolls"/>
    <property type="match status" value="1"/>
</dbReference>
<evidence type="ECO:0000313" key="6">
    <source>
        <dbReference type="EMBL" id="UTZ28855.1"/>
    </source>
</evidence>
<dbReference type="InterPro" id="IPR018060">
    <property type="entry name" value="HTH_AraC"/>
</dbReference>
<keyword evidence="1" id="KW-0678">Repressor</keyword>
<keyword evidence="2" id="KW-0805">Transcription regulation</keyword>
<dbReference type="AlphaFoldDB" id="A0AAE9SR11"/>
<dbReference type="GO" id="GO:0003700">
    <property type="term" value="F:DNA-binding transcription factor activity"/>
    <property type="evidence" value="ECO:0007669"/>
    <property type="project" value="InterPro"/>
</dbReference>
<dbReference type="Proteomes" id="UP001058687">
    <property type="component" value="Chromosome 2"/>
</dbReference>
<dbReference type="InterPro" id="IPR018062">
    <property type="entry name" value="HTH_AraC-typ_CS"/>
</dbReference>
<dbReference type="PROSITE" id="PS01124">
    <property type="entry name" value="HTH_ARAC_FAMILY_2"/>
    <property type="match status" value="1"/>
</dbReference>
<evidence type="ECO:0000259" key="5">
    <source>
        <dbReference type="PROSITE" id="PS01124"/>
    </source>
</evidence>
<dbReference type="InterPro" id="IPR011051">
    <property type="entry name" value="RmlC_Cupin_sf"/>
</dbReference>
<gene>
    <name evidence="6" type="ORF">HB761_19475</name>
</gene>
<name>A0AAE9SR11_9VIBR</name>
<dbReference type="Gene3D" id="1.10.10.60">
    <property type="entry name" value="Homeodomain-like"/>
    <property type="match status" value="1"/>
</dbReference>
<dbReference type="EMBL" id="CP050468">
    <property type="protein sequence ID" value="UTZ28855.1"/>
    <property type="molecule type" value="Genomic_DNA"/>
</dbReference>
<dbReference type="SUPFAM" id="SSF46689">
    <property type="entry name" value="Homeodomain-like"/>
    <property type="match status" value="1"/>
</dbReference>
<dbReference type="SMART" id="SM00342">
    <property type="entry name" value="HTH_ARAC"/>
    <property type="match status" value="1"/>
</dbReference>
<accession>A0AAE9SR11</accession>
<evidence type="ECO:0000256" key="3">
    <source>
        <dbReference type="ARBA" id="ARBA00023125"/>
    </source>
</evidence>
<evidence type="ECO:0000313" key="7">
    <source>
        <dbReference type="Proteomes" id="UP001058687"/>
    </source>
</evidence>
<keyword evidence="3" id="KW-0238">DNA-binding</keyword>
<organism evidence="6 7">
    <name type="scientific">Vibrio campbellii</name>
    <dbReference type="NCBI Taxonomy" id="680"/>
    <lineage>
        <taxon>Bacteria</taxon>
        <taxon>Pseudomonadati</taxon>
        <taxon>Pseudomonadota</taxon>
        <taxon>Gammaproteobacteria</taxon>
        <taxon>Vibrionales</taxon>
        <taxon>Vibrionaceae</taxon>
        <taxon>Vibrio</taxon>
    </lineage>
</organism>
<sequence>MQANELIRLNADKQLITKATTMVAGYIDDVHTHPWHQIIFPLKGLLQSSIDDKCLLLPHNGMLYIPAYTIHKSIAVTETQFLATYLNPDKFVQYAETHKYCLVNAFIKELILLLFEKETVSQPESNITHLLTVLRDQIGASDRYELPLLIPKDKRLLAIFSQIRQQPDLPFTLKQWATKVGASERTLSRICAREFSQSFSLWRQNLRLVLSLQLLATNKSIQEIALDLGYSSDSAYIYAFKQVFNQTPSKYRNESLKYDAVISALLT</sequence>
<dbReference type="InterPro" id="IPR009057">
    <property type="entry name" value="Homeodomain-like_sf"/>
</dbReference>
<dbReference type="SUPFAM" id="SSF51182">
    <property type="entry name" value="RmlC-like cupins"/>
    <property type="match status" value="1"/>
</dbReference>
<dbReference type="GO" id="GO:0043565">
    <property type="term" value="F:sequence-specific DNA binding"/>
    <property type="evidence" value="ECO:0007669"/>
    <property type="project" value="InterPro"/>
</dbReference>
<keyword evidence="4" id="KW-0804">Transcription</keyword>
<dbReference type="FunFam" id="1.10.10.60:FF:000132">
    <property type="entry name" value="AraC family transcriptional regulator"/>
    <property type="match status" value="1"/>
</dbReference>
<dbReference type="PANTHER" id="PTHR11019">
    <property type="entry name" value="HTH-TYPE TRANSCRIPTIONAL REGULATOR NIMR"/>
    <property type="match status" value="1"/>
</dbReference>
<evidence type="ECO:0000256" key="4">
    <source>
        <dbReference type="ARBA" id="ARBA00023163"/>
    </source>
</evidence>
<dbReference type="Pfam" id="PF12833">
    <property type="entry name" value="HTH_18"/>
    <property type="match status" value="1"/>
</dbReference>
<dbReference type="PANTHER" id="PTHR11019:SF199">
    <property type="entry name" value="HTH-TYPE TRANSCRIPTIONAL REGULATOR NIMR"/>
    <property type="match status" value="1"/>
</dbReference>